<evidence type="ECO:0000256" key="4">
    <source>
        <dbReference type="ARBA" id="ARBA00022692"/>
    </source>
</evidence>
<feature type="transmembrane region" description="Helical" evidence="7">
    <location>
        <begin position="133"/>
        <end position="151"/>
    </location>
</feature>
<feature type="transmembrane region" description="Helical" evidence="7">
    <location>
        <begin position="369"/>
        <end position="385"/>
    </location>
</feature>
<evidence type="ECO:0000256" key="5">
    <source>
        <dbReference type="ARBA" id="ARBA00022989"/>
    </source>
</evidence>
<keyword evidence="5 7" id="KW-1133">Transmembrane helix</keyword>
<keyword evidence="3" id="KW-1003">Cell membrane</keyword>
<dbReference type="InterPro" id="IPR050366">
    <property type="entry name" value="BP-dependent_transpt_permease"/>
</dbReference>
<dbReference type="PATRIC" id="fig|999432.5.peg.1157"/>
<sequence>MGVCIVVDKDFYLNKRYLRLLGNSLEYATARLAWQVSLVVSIIFAFSSYNFKTGEIELVPAIVFIVYFIGSFLQYIVCKKIKKDFTKNGKVLSTTMKCGYIFIPFILTGNFLLSNAGFMLIKKEKSIEYCLAVYSFLITFVVIVISLLNLAKEYISNFFFIGIGILLLLALFNIVTILLSSKISSGNLGKFTVPFAIILILSSATGNLFSFILGIMILFKKFHKNSAASIGWIDVLKRIFRNYVSVVGLFFIVFLMSISICSYLTFDYAYAVENNYSTIQQIPSLQFPFGTDDYGRCLFTRIVFGARISLTVGIISTGIPIIIGCFLGAISGYYGKNVDNVIMRLLDILYATPGILLAIAIIAAFGSNTFNLIMALSVAYIPIYARTMRATVLTISNQEFVEASRACGAKDLRIIFKHIIPNSLAPIIVRATLSIGAAVLSTSALSFLGLGVEPHIPEWGNILKAGSSFLETSPHIAIFPGIAIILIVLAFNYFGDGLRDALDPKLK</sequence>
<feature type="transmembrane region" description="Helical" evidence="7">
    <location>
        <begin position="158"/>
        <end position="179"/>
    </location>
</feature>
<keyword evidence="6 7" id="KW-0472">Membrane</keyword>
<dbReference type="Gene3D" id="1.10.3720.10">
    <property type="entry name" value="MetI-like"/>
    <property type="match status" value="1"/>
</dbReference>
<feature type="domain" description="ABC transmembrane type-1" evidence="8">
    <location>
        <begin position="306"/>
        <end position="495"/>
    </location>
</feature>
<accession>A0A0E2E5C2</accession>
<feature type="transmembrane region" description="Helical" evidence="7">
    <location>
        <begin position="240"/>
        <end position="266"/>
    </location>
</feature>
<feature type="transmembrane region" description="Helical" evidence="7">
    <location>
        <begin position="472"/>
        <end position="495"/>
    </location>
</feature>
<dbReference type="EMBL" id="AGDV01000010">
    <property type="protein sequence ID" value="EMB33731.1"/>
    <property type="molecule type" value="Genomic_DNA"/>
</dbReference>
<evidence type="ECO:0000256" key="6">
    <source>
        <dbReference type="ARBA" id="ARBA00023136"/>
    </source>
</evidence>
<evidence type="ECO:0000259" key="8">
    <source>
        <dbReference type="PROSITE" id="PS50928"/>
    </source>
</evidence>
<evidence type="ECO:0000256" key="3">
    <source>
        <dbReference type="ARBA" id="ARBA00022475"/>
    </source>
</evidence>
<feature type="transmembrane region" description="Helical" evidence="7">
    <location>
        <begin position="25"/>
        <end position="46"/>
    </location>
</feature>
<reference evidence="9" key="1">
    <citation type="submission" date="2012-01" db="EMBL/GenBank/DDBJ databases">
        <title>The Genome Sequence of Treponema denticola H-22.</title>
        <authorList>
            <consortium name="The Broad Institute Genome Sequencing Platform"/>
            <person name="Earl A."/>
            <person name="Ward D."/>
            <person name="Feldgarden M."/>
            <person name="Gevers D."/>
            <person name="Blanton J.M."/>
            <person name="Fenno C.J."/>
            <person name="Baranova O.V."/>
            <person name="Mathney J."/>
            <person name="Dewhirst F.E."/>
            <person name="Izard J."/>
            <person name="Young S.K."/>
            <person name="Zeng Q."/>
            <person name="Gargeya S."/>
            <person name="Fitzgerald M."/>
            <person name="Haas B."/>
            <person name="Abouelleil A."/>
            <person name="Alvarado L."/>
            <person name="Arachchi H.M."/>
            <person name="Berlin A."/>
            <person name="Chapman S.B."/>
            <person name="Gearin G."/>
            <person name="Goldberg J."/>
            <person name="Griggs A."/>
            <person name="Gujja S."/>
            <person name="Hansen M."/>
            <person name="Heiman D."/>
            <person name="Howarth C."/>
            <person name="Larimer J."/>
            <person name="Lui A."/>
            <person name="MacDonald P.J.P."/>
            <person name="McCowen C."/>
            <person name="Montmayeur A."/>
            <person name="Murphy C."/>
            <person name="Neiman D."/>
            <person name="Pearson M."/>
            <person name="Priest M."/>
            <person name="Roberts A."/>
            <person name="Saif S."/>
            <person name="Shea T."/>
            <person name="Sisk P."/>
            <person name="Stolte C."/>
            <person name="Sykes S."/>
            <person name="Wortman J."/>
            <person name="Nusbaum C."/>
            <person name="Birren B."/>
        </authorList>
    </citation>
    <scope>NUCLEOTIDE SEQUENCE [LARGE SCALE GENOMIC DNA]</scope>
    <source>
        <strain evidence="9">H-22</strain>
    </source>
</reference>
<gene>
    <name evidence="9" type="ORF">HMPREF9726_01111</name>
</gene>
<keyword evidence="4 7" id="KW-0812">Transmembrane</keyword>
<evidence type="ECO:0000313" key="9">
    <source>
        <dbReference type="EMBL" id="EMB33731.1"/>
    </source>
</evidence>
<dbReference type="PANTHER" id="PTHR43386">
    <property type="entry name" value="OLIGOPEPTIDE TRANSPORT SYSTEM PERMEASE PROTEIN APPC"/>
    <property type="match status" value="1"/>
</dbReference>
<dbReference type="Proteomes" id="UP000011705">
    <property type="component" value="Chromosome"/>
</dbReference>
<feature type="transmembrane region" description="Helical" evidence="7">
    <location>
        <begin position="427"/>
        <end position="452"/>
    </location>
</feature>
<evidence type="ECO:0000256" key="7">
    <source>
        <dbReference type="RuleBase" id="RU363032"/>
    </source>
</evidence>
<feature type="transmembrane region" description="Helical" evidence="7">
    <location>
        <begin position="191"/>
        <end position="219"/>
    </location>
</feature>
<protein>
    <recommendedName>
        <fullName evidence="8">ABC transmembrane type-1 domain-containing protein</fullName>
    </recommendedName>
</protein>
<dbReference type="SUPFAM" id="SSF161098">
    <property type="entry name" value="MetI-like"/>
    <property type="match status" value="1"/>
</dbReference>
<dbReference type="CDD" id="cd06261">
    <property type="entry name" value="TM_PBP2"/>
    <property type="match status" value="1"/>
</dbReference>
<evidence type="ECO:0000256" key="2">
    <source>
        <dbReference type="ARBA" id="ARBA00022448"/>
    </source>
</evidence>
<feature type="transmembrane region" description="Helical" evidence="7">
    <location>
        <begin position="345"/>
        <end position="363"/>
    </location>
</feature>
<dbReference type="GO" id="GO:0055085">
    <property type="term" value="P:transmembrane transport"/>
    <property type="evidence" value="ECO:0007669"/>
    <property type="project" value="InterPro"/>
</dbReference>
<evidence type="ECO:0000256" key="1">
    <source>
        <dbReference type="ARBA" id="ARBA00004651"/>
    </source>
</evidence>
<feature type="transmembrane region" description="Helical" evidence="7">
    <location>
        <begin position="58"/>
        <end position="77"/>
    </location>
</feature>
<feature type="transmembrane region" description="Helical" evidence="7">
    <location>
        <begin position="308"/>
        <end position="333"/>
    </location>
</feature>
<comment type="similarity">
    <text evidence="7">Belongs to the binding-protein-dependent transport system permease family.</text>
</comment>
<proteinExistence type="inferred from homology"/>
<feature type="transmembrane region" description="Helical" evidence="7">
    <location>
        <begin position="98"/>
        <end position="121"/>
    </location>
</feature>
<comment type="subcellular location">
    <subcellularLocation>
        <location evidence="1 7">Cell membrane</location>
        <topology evidence="1 7">Multi-pass membrane protein</topology>
    </subcellularLocation>
</comment>
<dbReference type="PANTHER" id="PTHR43386:SF1">
    <property type="entry name" value="D,D-DIPEPTIDE TRANSPORT SYSTEM PERMEASE PROTEIN DDPC-RELATED"/>
    <property type="match status" value="1"/>
</dbReference>
<dbReference type="InterPro" id="IPR035906">
    <property type="entry name" value="MetI-like_sf"/>
</dbReference>
<dbReference type="InterPro" id="IPR000515">
    <property type="entry name" value="MetI-like"/>
</dbReference>
<organism evidence="9">
    <name type="scientific">Treponema denticola H-22</name>
    <dbReference type="NCBI Taxonomy" id="999432"/>
    <lineage>
        <taxon>Bacteria</taxon>
        <taxon>Pseudomonadati</taxon>
        <taxon>Spirochaetota</taxon>
        <taxon>Spirochaetia</taxon>
        <taxon>Spirochaetales</taxon>
        <taxon>Treponemataceae</taxon>
        <taxon>Treponema</taxon>
    </lineage>
</organism>
<keyword evidence="2 7" id="KW-0813">Transport</keyword>
<dbReference type="GO" id="GO:0005886">
    <property type="term" value="C:plasma membrane"/>
    <property type="evidence" value="ECO:0007669"/>
    <property type="project" value="UniProtKB-SubCell"/>
</dbReference>
<dbReference type="PROSITE" id="PS50928">
    <property type="entry name" value="ABC_TM1"/>
    <property type="match status" value="1"/>
</dbReference>
<dbReference type="Pfam" id="PF00528">
    <property type="entry name" value="BPD_transp_1"/>
    <property type="match status" value="1"/>
</dbReference>
<comment type="caution">
    <text evidence="9">The sequence shown here is derived from an EMBL/GenBank/DDBJ whole genome shotgun (WGS) entry which is preliminary data.</text>
</comment>
<name>A0A0E2E5C2_TREDN</name>
<dbReference type="HOGENOM" id="CLU_028518_3_0_12"/>
<dbReference type="AlphaFoldDB" id="A0A0E2E5C2"/>